<feature type="repeat" description="WD" evidence="6">
    <location>
        <begin position="110"/>
        <end position="151"/>
    </location>
</feature>
<dbReference type="PANTHER" id="PTHR19861:SF0">
    <property type="entry name" value="WD REPEAT-CONTAINING PROTEIN 82"/>
    <property type="match status" value="1"/>
</dbReference>
<proteinExistence type="inferred from homology"/>
<dbReference type="InterPro" id="IPR001680">
    <property type="entry name" value="WD40_rpt"/>
</dbReference>
<gene>
    <name evidence="8" type="ORF">G7K_0115-t1</name>
</gene>
<dbReference type="GO" id="GO:0016070">
    <property type="term" value="P:RNA metabolic process"/>
    <property type="evidence" value="ECO:0007669"/>
    <property type="project" value="UniProtKB-ARBA"/>
</dbReference>
<dbReference type="Proteomes" id="UP000033140">
    <property type="component" value="Unassembled WGS sequence"/>
</dbReference>
<dbReference type="PROSITE" id="PS50082">
    <property type="entry name" value="WD_REPEATS_2"/>
    <property type="match status" value="1"/>
</dbReference>
<feature type="compositionally biased region" description="Basic and acidic residues" evidence="7">
    <location>
        <begin position="324"/>
        <end position="345"/>
    </location>
</feature>
<comment type="subcellular location">
    <subcellularLocation>
        <location evidence="1">Nucleus</location>
    </subcellularLocation>
</comment>
<evidence type="ECO:0000256" key="3">
    <source>
        <dbReference type="ARBA" id="ARBA00022574"/>
    </source>
</evidence>
<keyword evidence="3 6" id="KW-0853">WD repeat</keyword>
<organism evidence="8 9">
    <name type="scientific">Saitoella complicata (strain BCRC 22490 / CBS 7301 / JCM 7358 / NBRC 10748 / NRRL Y-17804)</name>
    <dbReference type="NCBI Taxonomy" id="698492"/>
    <lineage>
        <taxon>Eukaryota</taxon>
        <taxon>Fungi</taxon>
        <taxon>Dikarya</taxon>
        <taxon>Ascomycota</taxon>
        <taxon>Taphrinomycotina</taxon>
        <taxon>Taphrinomycotina incertae sedis</taxon>
        <taxon>Saitoella</taxon>
    </lineage>
</organism>
<dbReference type="InterPro" id="IPR037867">
    <property type="entry name" value="Swd2/WDR82"/>
</dbReference>
<dbReference type="EMBL" id="BACD03000001">
    <property type="protein sequence ID" value="GAO45869.1"/>
    <property type="molecule type" value="Genomic_DNA"/>
</dbReference>
<dbReference type="STRING" id="698492.A0A0E9N7S4"/>
<dbReference type="InterPro" id="IPR019775">
    <property type="entry name" value="WD40_repeat_CS"/>
</dbReference>
<sequence length="367" mass="41471">MTSTIKIDSRTLSSFKTSKQFKDNVDGKPITSMGFDDSGEWLITSADDSSMHLYNCKTGTHTKKILSQKYGCDLAMFTHHSQNVVHSSTKGNDHTVRYMSLHDNSYIRYFRGHDARVTSLQLCPSDDHIISAGLDNTVRLWDLRSSTAHGVLNIPTPAIATFDNSGMIFAVASHVTSSILLYDLRSFDKEPFSTFRLTDDKWLSTRSFPPRMPEWTTLAFSNDGSQILVGTSGDAHYTIDAFSGQMRTRLTGHQPTNFTRSTGDVCFTPDGRYVIGGSGDKNLSSRRNISSERRVLVYHTLLALTREVRCSQLPPQNSRSGCRTYDEKNRGIEERERESPFDTRYRVTTSYTHAQPKKKRRSVHRPT</sequence>
<dbReference type="GO" id="GO:0048188">
    <property type="term" value="C:Set1C/COMPASS complex"/>
    <property type="evidence" value="ECO:0007669"/>
    <property type="project" value="TreeGrafter"/>
</dbReference>
<evidence type="ECO:0000256" key="1">
    <source>
        <dbReference type="ARBA" id="ARBA00004123"/>
    </source>
</evidence>
<keyword evidence="5" id="KW-0539">Nucleus</keyword>
<comment type="caution">
    <text evidence="8">The sequence shown here is derived from an EMBL/GenBank/DDBJ whole genome shotgun (WGS) entry which is preliminary data.</text>
</comment>
<evidence type="ECO:0000313" key="9">
    <source>
        <dbReference type="Proteomes" id="UP000033140"/>
    </source>
</evidence>
<reference evidence="8 9" key="3">
    <citation type="journal article" date="2015" name="Genome Announc.">
        <title>Draft Genome Sequence of the Archiascomycetous Yeast Saitoella complicata.</title>
        <authorList>
            <person name="Yamauchi K."/>
            <person name="Kondo S."/>
            <person name="Hamamoto M."/>
            <person name="Takahashi Y."/>
            <person name="Ogura Y."/>
            <person name="Hayashi T."/>
            <person name="Nishida H."/>
        </authorList>
    </citation>
    <scope>NUCLEOTIDE SEQUENCE [LARGE SCALE GENOMIC DNA]</scope>
    <source>
        <strain evidence="8 9">NRRL Y-17804</strain>
    </source>
</reference>
<protein>
    <submittedName>
        <fullName evidence="8">Uncharacterized protein</fullName>
    </submittedName>
</protein>
<keyword evidence="9" id="KW-1185">Reference proteome</keyword>
<dbReference type="InterPro" id="IPR015943">
    <property type="entry name" value="WD40/YVTN_repeat-like_dom_sf"/>
</dbReference>
<dbReference type="Pfam" id="PF00400">
    <property type="entry name" value="WD40"/>
    <property type="match status" value="3"/>
</dbReference>
<dbReference type="OMA" id="KICVLNG"/>
<dbReference type="PROSITE" id="PS50294">
    <property type="entry name" value="WD_REPEATS_REGION"/>
    <property type="match status" value="1"/>
</dbReference>
<keyword evidence="4" id="KW-0677">Repeat</keyword>
<accession>A0A0E9N7S4</accession>
<reference evidence="8 9" key="1">
    <citation type="journal article" date="2011" name="J. Gen. Appl. Microbiol.">
        <title>Draft genome sequencing of the enigmatic yeast Saitoella complicata.</title>
        <authorList>
            <person name="Nishida H."/>
            <person name="Hamamoto M."/>
            <person name="Sugiyama J."/>
        </authorList>
    </citation>
    <scope>NUCLEOTIDE SEQUENCE [LARGE SCALE GENOMIC DNA]</scope>
    <source>
        <strain evidence="8 9">NRRL Y-17804</strain>
    </source>
</reference>
<dbReference type="PANTHER" id="PTHR19861">
    <property type="entry name" value="WD40 REPEAT PROTEIN SWD2"/>
    <property type="match status" value="1"/>
</dbReference>
<dbReference type="GO" id="GO:0003682">
    <property type="term" value="F:chromatin binding"/>
    <property type="evidence" value="ECO:0007669"/>
    <property type="project" value="TreeGrafter"/>
</dbReference>
<feature type="compositionally biased region" description="Basic residues" evidence="7">
    <location>
        <begin position="355"/>
        <end position="367"/>
    </location>
</feature>
<dbReference type="PROSITE" id="PS00678">
    <property type="entry name" value="WD_REPEATS_1"/>
    <property type="match status" value="1"/>
</dbReference>
<feature type="region of interest" description="Disordered" evidence="7">
    <location>
        <begin position="312"/>
        <end position="367"/>
    </location>
</feature>
<dbReference type="SMART" id="SM00320">
    <property type="entry name" value="WD40"/>
    <property type="match status" value="3"/>
</dbReference>
<dbReference type="InterPro" id="IPR036322">
    <property type="entry name" value="WD40_repeat_dom_sf"/>
</dbReference>
<dbReference type="SUPFAM" id="SSF50978">
    <property type="entry name" value="WD40 repeat-like"/>
    <property type="match status" value="1"/>
</dbReference>
<name>A0A0E9N7S4_SAICN</name>
<dbReference type="AlphaFoldDB" id="A0A0E9N7S4"/>
<evidence type="ECO:0000256" key="7">
    <source>
        <dbReference type="SAM" id="MobiDB-lite"/>
    </source>
</evidence>
<comment type="similarity">
    <text evidence="2">Belongs to the WD repeat SWD2 family.</text>
</comment>
<evidence type="ECO:0000256" key="6">
    <source>
        <dbReference type="PROSITE-ProRule" id="PRU00221"/>
    </source>
</evidence>
<evidence type="ECO:0000256" key="4">
    <source>
        <dbReference type="ARBA" id="ARBA00022737"/>
    </source>
</evidence>
<dbReference type="Gene3D" id="2.130.10.10">
    <property type="entry name" value="YVTN repeat-like/Quinoprotein amine dehydrogenase"/>
    <property type="match status" value="1"/>
</dbReference>
<reference evidence="8 9" key="2">
    <citation type="journal article" date="2014" name="J. Gen. Appl. Microbiol.">
        <title>The early diverging ascomycetous budding yeast Saitoella complicata has three histone deacetylases belonging to the Clr6, Hos2, and Rpd3 lineages.</title>
        <authorList>
            <person name="Nishida H."/>
            <person name="Matsumoto T."/>
            <person name="Kondo S."/>
            <person name="Hamamoto M."/>
            <person name="Yoshikawa H."/>
        </authorList>
    </citation>
    <scope>NUCLEOTIDE SEQUENCE [LARGE SCALE GENOMIC DNA]</scope>
    <source>
        <strain evidence="8 9">NRRL Y-17804</strain>
    </source>
</reference>
<evidence type="ECO:0000313" key="8">
    <source>
        <dbReference type="EMBL" id="GAO45869.1"/>
    </source>
</evidence>
<evidence type="ECO:0000256" key="5">
    <source>
        <dbReference type="ARBA" id="ARBA00023242"/>
    </source>
</evidence>
<evidence type="ECO:0000256" key="2">
    <source>
        <dbReference type="ARBA" id="ARBA00005616"/>
    </source>
</evidence>